<evidence type="ECO:0000256" key="4">
    <source>
        <dbReference type="ARBA" id="ARBA00022452"/>
    </source>
</evidence>
<evidence type="ECO:0000313" key="20">
    <source>
        <dbReference type="EMBL" id="MCS4558419.1"/>
    </source>
</evidence>
<evidence type="ECO:0000256" key="2">
    <source>
        <dbReference type="ARBA" id="ARBA00009810"/>
    </source>
</evidence>
<protein>
    <submittedName>
        <fullName evidence="20">TonB-dependent siderophore receptor</fullName>
    </submittedName>
</protein>
<keyword evidence="11 14" id="KW-0472">Membrane</keyword>
<keyword evidence="12 20" id="KW-0675">Receptor</keyword>
<accession>A0ABT2FQ05</accession>
<reference evidence="21" key="1">
    <citation type="submission" date="2023-07" db="EMBL/GenBank/DDBJ databases">
        <title>Shewanella mangrovi sp. nov., an acetaldehyde- degrading bacterium isolated from mangrove sediment.</title>
        <authorList>
            <person name="Liu Y."/>
        </authorList>
    </citation>
    <scope>NUCLEOTIDE SEQUENCE [LARGE SCALE GENOMIC DNA]</scope>
    <source>
        <strain evidence="21">C32</strain>
    </source>
</reference>
<dbReference type="Gene3D" id="2.40.170.20">
    <property type="entry name" value="TonB-dependent receptor, beta-barrel domain"/>
    <property type="match status" value="1"/>
</dbReference>
<keyword evidence="9" id="KW-0406">Ion transport</keyword>
<keyword evidence="5" id="KW-0410">Iron transport</keyword>
<keyword evidence="13 14" id="KW-0998">Cell outer membrane</keyword>
<dbReference type="Pfam" id="PF07715">
    <property type="entry name" value="Plug"/>
    <property type="match status" value="1"/>
</dbReference>
<proteinExistence type="inferred from homology"/>
<evidence type="ECO:0000259" key="18">
    <source>
        <dbReference type="Pfam" id="PF00593"/>
    </source>
</evidence>
<dbReference type="InterPro" id="IPR010917">
    <property type="entry name" value="TonB_rcpt_CS"/>
</dbReference>
<evidence type="ECO:0000256" key="8">
    <source>
        <dbReference type="ARBA" id="ARBA00023004"/>
    </source>
</evidence>
<comment type="similarity">
    <text evidence="2 14 16">Belongs to the TonB-dependent receptor family.</text>
</comment>
<dbReference type="InterPro" id="IPR036942">
    <property type="entry name" value="Beta-barrel_TonB_sf"/>
</dbReference>
<sequence length="733" mass="81762">MNKVFCDNPMPLVNQFATGGLSISKRPLALLIPLLLPATAVIAAEANVGDAKSVSTKNIEVVLVEGKYIVNDKVDTATGLGLTLKETPQSVSIITDQQIIDLGLSSLTDVVNSAAGVSSRAYDSSRNAFSSRGFDINNYQIDGIPVHWDGSTSAGETQTDTALYERVEIVRGATGLLTGAGQPSASINLVRKHADSAVFRGDATVSMSRWDTYHASVDVGNALNDSGSIRGRAVVVYEDGNSYVDYAGNRKSVFYGVVDADLSDQTLLRLGASYQDNDPTASQWGGLPIFYQDGSRAHWDRSKTVGAKWTYWATTHKTYFANLQHQFNDDWEIRLNYNRTESGSDMKLLYLSGLPDRTSGMGMDAMPGRYDNLREQDDIGLRLTGKYSLFGREHELVVGATHSQQDFAYFQYPYENADPVGNFFEWDGNYAEPTWGSRNNYRKDRTKQTGYFFATRLSLTDELKLVAGSRIADWQRTDYFDDNNTYGDNGVVVPYVGVLYDLNEHYTLYASYTEIFQPQSNLDVNGHYLDPLKGINYEAGIKSQFLDDALHLTATVFRIKQQNFAVEDTSFEPTDEQMVAYRAAAGVTSEGFEIELVGDITDNWKISTNYTQFDATEEKDGRSVAVNTVFPNKLFRLFTTYNWQDLTVGGGINWEGKSYSDVFNEGSNNEQRVGQGAYALVNLMARYQLNDRLSVQLNIDNLFDKTYYSQIGFYTQLAYAEPRNATLSLKYQF</sequence>
<keyword evidence="6 14" id="KW-0812">Transmembrane</keyword>
<evidence type="ECO:0000256" key="9">
    <source>
        <dbReference type="ARBA" id="ARBA00023065"/>
    </source>
</evidence>
<dbReference type="InterPro" id="IPR039426">
    <property type="entry name" value="TonB-dep_rcpt-like"/>
</dbReference>
<dbReference type="EMBL" id="JAKOGG010000021">
    <property type="protein sequence ID" value="MCS4558419.1"/>
    <property type="molecule type" value="Genomic_DNA"/>
</dbReference>
<keyword evidence="21" id="KW-1185">Reference proteome</keyword>
<organism evidence="20 21">
    <name type="scientific">Shewanella electrica</name>
    <dbReference type="NCBI Taxonomy" id="515560"/>
    <lineage>
        <taxon>Bacteria</taxon>
        <taxon>Pseudomonadati</taxon>
        <taxon>Pseudomonadota</taxon>
        <taxon>Gammaproteobacteria</taxon>
        <taxon>Alteromonadales</taxon>
        <taxon>Shewanellaceae</taxon>
        <taxon>Shewanella</taxon>
    </lineage>
</organism>
<dbReference type="PROSITE" id="PS01156">
    <property type="entry name" value="TONB_DEPENDENT_REC_2"/>
    <property type="match status" value="1"/>
</dbReference>
<dbReference type="Gene3D" id="2.170.130.10">
    <property type="entry name" value="TonB-dependent receptor, plug domain"/>
    <property type="match status" value="1"/>
</dbReference>
<evidence type="ECO:0000256" key="1">
    <source>
        <dbReference type="ARBA" id="ARBA00004571"/>
    </source>
</evidence>
<evidence type="ECO:0000256" key="17">
    <source>
        <dbReference type="SAM" id="SignalP"/>
    </source>
</evidence>
<evidence type="ECO:0000313" key="21">
    <source>
        <dbReference type="Proteomes" id="UP001201549"/>
    </source>
</evidence>
<dbReference type="InterPro" id="IPR012910">
    <property type="entry name" value="Plug_dom"/>
</dbReference>
<evidence type="ECO:0000256" key="6">
    <source>
        <dbReference type="ARBA" id="ARBA00022692"/>
    </source>
</evidence>
<dbReference type="InterPro" id="IPR037066">
    <property type="entry name" value="Plug_dom_sf"/>
</dbReference>
<dbReference type="InterPro" id="IPR000531">
    <property type="entry name" value="Beta-barrel_TonB"/>
</dbReference>
<dbReference type="SUPFAM" id="SSF56935">
    <property type="entry name" value="Porins"/>
    <property type="match status" value="1"/>
</dbReference>
<dbReference type="InterPro" id="IPR010105">
    <property type="entry name" value="TonB_sidphr_rcpt"/>
</dbReference>
<dbReference type="PANTHER" id="PTHR32552">
    <property type="entry name" value="FERRICHROME IRON RECEPTOR-RELATED"/>
    <property type="match status" value="1"/>
</dbReference>
<dbReference type="NCBIfam" id="TIGR01783">
    <property type="entry name" value="TonB-siderophor"/>
    <property type="match status" value="1"/>
</dbReference>
<keyword evidence="7 17" id="KW-0732">Signal</keyword>
<evidence type="ECO:0000256" key="16">
    <source>
        <dbReference type="RuleBase" id="RU003357"/>
    </source>
</evidence>
<evidence type="ECO:0000256" key="11">
    <source>
        <dbReference type="ARBA" id="ARBA00023136"/>
    </source>
</evidence>
<feature type="chain" id="PRO_5045410905" evidence="17">
    <location>
        <begin position="44"/>
        <end position="733"/>
    </location>
</feature>
<evidence type="ECO:0000256" key="13">
    <source>
        <dbReference type="ARBA" id="ARBA00023237"/>
    </source>
</evidence>
<keyword evidence="4 14" id="KW-1134">Transmembrane beta strand</keyword>
<feature type="signal peptide" evidence="17">
    <location>
        <begin position="1"/>
        <end position="43"/>
    </location>
</feature>
<evidence type="ECO:0000256" key="12">
    <source>
        <dbReference type="ARBA" id="ARBA00023170"/>
    </source>
</evidence>
<name>A0ABT2FQ05_9GAMM</name>
<dbReference type="Pfam" id="PF00593">
    <property type="entry name" value="TonB_dep_Rec_b-barrel"/>
    <property type="match status" value="1"/>
</dbReference>
<gene>
    <name evidence="20" type="ORF">L9G74_18440</name>
</gene>
<keyword evidence="3 14" id="KW-0813">Transport</keyword>
<evidence type="ECO:0000256" key="14">
    <source>
        <dbReference type="PROSITE-ProRule" id="PRU01360"/>
    </source>
</evidence>
<evidence type="ECO:0000256" key="15">
    <source>
        <dbReference type="PROSITE-ProRule" id="PRU10144"/>
    </source>
</evidence>
<feature type="short sequence motif" description="TonB C-terminal box" evidence="15">
    <location>
        <begin position="716"/>
        <end position="733"/>
    </location>
</feature>
<evidence type="ECO:0000256" key="5">
    <source>
        <dbReference type="ARBA" id="ARBA00022496"/>
    </source>
</evidence>
<comment type="subcellular location">
    <subcellularLocation>
        <location evidence="1 14">Cell outer membrane</location>
        <topology evidence="1 14">Multi-pass membrane protein</topology>
    </subcellularLocation>
</comment>
<dbReference type="PANTHER" id="PTHR32552:SF74">
    <property type="entry name" value="HYDROXAMATE SIDEROPHORE RECEPTOR FHUE"/>
    <property type="match status" value="1"/>
</dbReference>
<dbReference type="RefSeq" id="WP_238898238.1">
    <property type="nucleotide sequence ID" value="NZ_JAKOGG010000021.1"/>
</dbReference>
<comment type="caution">
    <text evidence="20">The sequence shown here is derived from an EMBL/GenBank/DDBJ whole genome shotgun (WGS) entry which is preliminary data.</text>
</comment>
<evidence type="ECO:0000256" key="10">
    <source>
        <dbReference type="ARBA" id="ARBA00023077"/>
    </source>
</evidence>
<feature type="domain" description="TonB-dependent receptor plug" evidence="19">
    <location>
        <begin position="84"/>
        <end position="184"/>
    </location>
</feature>
<evidence type="ECO:0000259" key="19">
    <source>
        <dbReference type="Pfam" id="PF07715"/>
    </source>
</evidence>
<dbReference type="PROSITE" id="PS52016">
    <property type="entry name" value="TONB_DEPENDENT_REC_3"/>
    <property type="match status" value="1"/>
</dbReference>
<keyword evidence="8" id="KW-0408">Iron</keyword>
<dbReference type="Proteomes" id="UP001201549">
    <property type="component" value="Unassembled WGS sequence"/>
</dbReference>
<keyword evidence="10 16" id="KW-0798">TonB box</keyword>
<dbReference type="CDD" id="cd01347">
    <property type="entry name" value="ligand_gated_channel"/>
    <property type="match status" value="1"/>
</dbReference>
<evidence type="ECO:0000256" key="3">
    <source>
        <dbReference type="ARBA" id="ARBA00022448"/>
    </source>
</evidence>
<feature type="domain" description="TonB-dependent receptor-like beta-barrel" evidence="18">
    <location>
        <begin position="299"/>
        <end position="702"/>
    </location>
</feature>
<evidence type="ECO:0000256" key="7">
    <source>
        <dbReference type="ARBA" id="ARBA00022729"/>
    </source>
</evidence>